<organism evidence="2 3">
    <name type="scientific">Xanthoceras sorbifolium</name>
    <dbReference type="NCBI Taxonomy" id="99658"/>
    <lineage>
        <taxon>Eukaryota</taxon>
        <taxon>Viridiplantae</taxon>
        <taxon>Streptophyta</taxon>
        <taxon>Embryophyta</taxon>
        <taxon>Tracheophyta</taxon>
        <taxon>Spermatophyta</taxon>
        <taxon>Magnoliopsida</taxon>
        <taxon>eudicotyledons</taxon>
        <taxon>Gunneridae</taxon>
        <taxon>Pentapetalae</taxon>
        <taxon>rosids</taxon>
        <taxon>malvids</taxon>
        <taxon>Sapindales</taxon>
        <taxon>Sapindaceae</taxon>
        <taxon>Xanthoceroideae</taxon>
        <taxon>Xanthoceras</taxon>
    </lineage>
</organism>
<accession>A0ABQ8HB96</accession>
<dbReference type="EMBL" id="JAFEMO010000012">
    <property type="protein sequence ID" value="KAH7553776.1"/>
    <property type="molecule type" value="Genomic_DNA"/>
</dbReference>
<proteinExistence type="predicted"/>
<keyword evidence="3" id="KW-1185">Reference proteome</keyword>
<dbReference type="Gene3D" id="3.10.450.50">
    <property type="match status" value="1"/>
</dbReference>
<sequence length="252" mass="28352">MSFRGSGFSYNVNVMDTKEIKGMPFSRINSLRRDHRFSPSIPNQCNLGFAGIRARGNTMLLIPSKFQLKLRTSPCRVKKSDDTEGNLSGESIMLDEEILKRELQIAIEEENYAQAAKIRDSLRMLDEDTKTSVLAANARFYDSFKTGDLAAMQTLWAKRDNVCCVHPGASGISGYDSVMESWEVVWMNYEFPLAIALKDVHVHVRGDVGYVTCIELVRTRGGSWGGQFATNVFEKIDGQWFICIHHASPIDL</sequence>
<reference evidence="2 3" key="1">
    <citation type="submission" date="2021-02" db="EMBL/GenBank/DDBJ databases">
        <title>Plant Genome Project.</title>
        <authorList>
            <person name="Zhang R.-G."/>
        </authorList>
    </citation>
    <scope>NUCLEOTIDE SEQUENCE [LARGE SCALE GENOMIC DNA]</scope>
    <source>
        <tissue evidence="2">Leaves</tissue>
    </source>
</reference>
<comment type="caution">
    <text evidence="2">The sequence shown here is derived from an EMBL/GenBank/DDBJ whole genome shotgun (WGS) entry which is preliminary data.</text>
</comment>
<gene>
    <name evidence="2" type="ORF">JRO89_XS12G0054800</name>
</gene>
<evidence type="ECO:0000313" key="3">
    <source>
        <dbReference type="Proteomes" id="UP000827721"/>
    </source>
</evidence>
<name>A0ABQ8HB96_9ROSI</name>
<dbReference type="SUPFAM" id="SSF54427">
    <property type="entry name" value="NTF2-like"/>
    <property type="match status" value="1"/>
</dbReference>
<protein>
    <recommendedName>
        <fullName evidence="1">SnoaL-like domain-containing protein</fullName>
    </recommendedName>
</protein>
<dbReference type="PANTHER" id="PTHR34957">
    <property type="entry name" value="NUCLEAR TRANSPORT FACTOR 2 (NTF2) FAMILY PROTEIN"/>
    <property type="match status" value="1"/>
</dbReference>
<feature type="domain" description="SnoaL-like" evidence="1">
    <location>
        <begin position="133"/>
        <end position="249"/>
    </location>
</feature>
<dbReference type="Proteomes" id="UP000827721">
    <property type="component" value="Unassembled WGS sequence"/>
</dbReference>
<dbReference type="InterPro" id="IPR032710">
    <property type="entry name" value="NTF2-like_dom_sf"/>
</dbReference>
<dbReference type="InterPro" id="IPR037401">
    <property type="entry name" value="SnoaL-like"/>
</dbReference>
<evidence type="ECO:0000259" key="1">
    <source>
        <dbReference type="Pfam" id="PF13474"/>
    </source>
</evidence>
<evidence type="ECO:0000313" key="2">
    <source>
        <dbReference type="EMBL" id="KAH7553776.1"/>
    </source>
</evidence>
<dbReference type="Pfam" id="PF13474">
    <property type="entry name" value="SnoaL_3"/>
    <property type="match status" value="1"/>
</dbReference>
<dbReference type="PANTHER" id="PTHR34957:SF1">
    <property type="entry name" value="NUCLEAR TRANSPORT FACTOR 2 (NTF2) FAMILY PROTEIN"/>
    <property type="match status" value="1"/>
</dbReference>